<name>A0A257LTZ7_UNCW3</name>
<evidence type="ECO:0000256" key="1">
    <source>
        <dbReference type="SAM" id="Phobius"/>
    </source>
</evidence>
<proteinExistence type="predicted"/>
<sequence length="230" mass="25499">MWWFDPLYIFMMIPVFIISIIAQMWVKSAYAKYSRIPNRNKITGAGAAQIIARRMGLQINVELTSGLLSDHYDPRTRTLRLSPHVHNGYSIAAVGIAAHEAGHAIQHAYGYAPLQLRSALVPVTMLGSNLAWPLIFVGFIFHWLTLIKVGILFFSAVVVFQLITLPVEFNASRRALKALHDTNILTKRELSGAREVLTAAALTYVAAATAAILQLLYFLIRAGLIGGREE</sequence>
<evidence type="ECO:0008006" key="4">
    <source>
        <dbReference type="Google" id="ProtNLM"/>
    </source>
</evidence>
<dbReference type="PANTHER" id="PTHR36434">
    <property type="entry name" value="MEMBRANE PROTEASE YUGP-RELATED"/>
    <property type="match status" value="1"/>
</dbReference>
<evidence type="ECO:0000313" key="2">
    <source>
        <dbReference type="EMBL" id="OYV03145.1"/>
    </source>
</evidence>
<dbReference type="Proteomes" id="UP000216312">
    <property type="component" value="Unassembled WGS sequence"/>
</dbReference>
<dbReference type="Pfam" id="PF04298">
    <property type="entry name" value="Zn_peptidase_2"/>
    <property type="match status" value="1"/>
</dbReference>
<feature type="transmembrane region" description="Helical" evidence="1">
    <location>
        <begin position="147"/>
        <end position="167"/>
    </location>
</feature>
<feature type="transmembrane region" description="Helical" evidence="1">
    <location>
        <begin position="196"/>
        <end position="220"/>
    </location>
</feature>
<reference evidence="3" key="1">
    <citation type="submission" date="2017-07" db="EMBL/GenBank/DDBJ databases">
        <title>Novel pathways for hydrocarbon cycling and metabolic interdependencies in hydrothermal sediment communities.</title>
        <authorList>
            <person name="Dombrowski N."/>
            <person name="Seitz K."/>
            <person name="Teske A."/>
            <person name="Baker B."/>
        </authorList>
    </citation>
    <scope>NUCLEOTIDE SEQUENCE [LARGE SCALE GENOMIC DNA]</scope>
</reference>
<keyword evidence="1" id="KW-1133">Transmembrane helix</keyword>
<dbReference type="InterPro" id="IPR007395">
    <property type="entry name" value="Zn_peptidase_2"/>
</dbReference>
<feature type="transmembrane region" description="Helical" evidence="1">
    <location>
        <begin position="6"/>
        <end position="26"/>
    </location>
</feature>
<keyword evidence="1" id="KW-0472">Membrane</keyword>
<feature type="transmembrane region" description="Helical" evidence="1">
    <location>
        <begin position="119"/>
        <end position="141"/>
    </location>
</feature>
<comment type="caution">
    <text evidence="2">The sequence shown here is derived from an EMBL/GenBank/DDBJ whole genome shotgun (WGS) entry which is preliminary data.</text>
</comment>
<dbReference type="EMBL" id="NMUJ01000019">
    <property type="protein sequence ID" value="OYV03145.1"/>
    <property type="molecule type" value="Genomic_DNA"/>
</dbReference>
<dbReference type="AlphaFoldDB" id="A0A257LTZ7"/>
<dbReference type="PANTHER" id="PTHR36434:SF1">
    <property type="entry name" value="MEMBRANE PROTEASE YUGP-RELATED"/>
    <property type="match status" value="1"/>
</dbReference>
<accession>A0A257LTZ7</accession>
<evidence type="ECO:0000313" key="3">
    <source>
        <dbReference type="Proteomes" id="UP000216312"/>
    </source>
</evidence>
<gene>
    <name evidence="2" type="ORF">CGW93_02250</name>
</gene>
<keyword evidence="1" id="KW-0812">Transmembrane</keyword>
<organism evidence="2 3">
    <name type="scientific">candidate division WOR-3 bacterium 4484_18</name>
    <dbReference type="NCBI Taxonomy" id="2020626"/>
    <lineage>
        <taxon>Bacteria</taxon>
        <taxon>Bacteria division WOR-3</taxon>
    </lineage>
</organism>
<protein>
    <recommendedName>
        <fullName evidence="4">Peptidase</fullName>
    </recommendedName>
</protein>